<reference key="1">
    <citation type="submission" date="2010-11" db="EMBL/GenBank/DDBJ databases">
        <title>The complete genome of Leadbetterella byssophila DSM 17132.</title>
        <authorList>
            <consortium name="US DOE Joint Genome Institute (JGI-PGF)"/>
            <person name="Lucas S."/>
            <person name="Copeland A."/>
            <person name="Lapidus A."/>
            <person name="Glavina del Rio T."/>
            <person name="Dalin E."/>
            <person name="Tice H."/>
            <person name="Bruce D."/>
            <person name="Goodwin L."/>
            <person name="Pitluck S."/>
            <person name="Kyrpides N."/>
            <person name="Mavromatis K."/>
            <person name="Ivanova N."/>
            <person name="Teshima H."/>
            <person name="Brettin T."/>
            <person name="Detter J.C."/>
            <person name="Han C."/>
            <person name="Tapia R."/>
            <person name="Land M."/>
            <person name="Hauser L."/>
            <person name="Markowitz V."/>
            <person name="Cheng J.-F."/>
            <person name="Hugenholtz P."/>
            <person name="Woyke T."/>
            <person name="Wu D."/>
            <person name="Tindall B."/>
            <person name="Pomrenke H.G."/>
            <person name="Brambilla E."/>
            <person name="Klenk H.-P."/>
            <person name="Eisen J.A."/>
        </authorList>
    </citation>
    <scope>NUCLEOTIDE SEQUENCE [LARGE SCALE GENOMIC DNA]</scope>
    <source>
        <strain>DSM 17132</strain>
    </source>
</reference>
<dbReference type="HOGENOM" id="CLU_035905_0_0_10"/>
<dbReference type="CAZy" id="GT2">
    <property type="family name" value="Glycosyltransferase Family 2"/>
</dbReference>
<dbReference type="GO" id="GO:0016020">
    <property type="term" value="C:membrane"/>
    <property type="evidence" value="ECO:0007669"/>
    <property type="project" value="UniProtKB-SubCell"/>
</dbReference>
<dbReference type="GO" id="GO:0005737">
    <property type="term" value="C:cytoplasm"/>
    <property type="evidence" value="ECO:0007669"/>
    <property type="project" value="TreeGrafter"/>
</dbReference>
<dbReference type="Pfam" id="PF13704">
    <property type="entry name" value="Glyco_tranf_2_4"/>
    <property type="match status" value="1"/>
</dbReference>
<evidence type="ECO:0000313" key="5">
    <source>
        <dbReference type="Proteomes" id="UP000007435"/>
    </source>
</evidence>
<dbReference type="SUPFAM" id="SSF53448">
    <property type="entry name" value="Nucleotide-diphospho-sugar transferases"/>
    <property type="match status" value="1"/>
</dbReference>
<keyword evidence="2" id="KW-0812">Transmembrane</keyword>
<evidence type="ECO:0000256" key="3">
    <source>
        <dbReference type="ARBA" id="ARBA00022989"/>
    </source>
</evidence>
<evidence type="ECO:0000256" key="1">
    <source>
        <dbReference type="ARBA" id="ARBA00004167"/>
    </source>
</evidence>
<sequence>MFFLTLVAIVKNEDPYIQEFIQYYKLNGVDHFYFYDNGSHPPLSDFLKDQPDITVIPFPGEQKQTSAYNHYIKHFGHLSEWAAFFDIDEFILPKQHPTFRAYLEDQGQNVDCISFNWVIFGNGGHDKKPKGGFVIDHYRYSEGKQHKNVKSAVRPSSVKKFLHPHFPNLKWLKKHTNALGSKMKGAENLEECRHVIQLNHYFTKSLEEYQRKLNSKRADNGVRRIDDKEAMKWLVSEPERCSVFYEDEICVKFLPFMK</sequence>
<dbReference type="PANTHER" id="PTHR21461:SF69">
    <property type="entry name" value="GLYCOSYLTRANSFERASE FAMILY 92 PROTEIN"/>
    <property type="match status" value="1"/>
</dbReference>
<proteinExistence type="predicted"/>
<gene>
    <name evidence="4" type="ordered locus">Lbys_1301</name>
</gene>
<reference evidence="4 5" key="2">
    <citation type="journal article" date="2011" name="Stand. Genomic Sci.">
        <title>Complete genome sequence of Leadbetterella byssophila type strain (4M15).</title>
        <authorList>
            <person name="Abt B."/>
            <person name="Teshima H."/>
            <person name="Lucas S."/>
            <person name="Lapidus A."/>
            <person name="Del Rio T.G."/>
            <person name="Nolan M."/>
            <person name="Tice H."/>
            <person name="Cheng J.F."/>
            <person name="Pitluck S."/>
            <person name="Liolios K."/>
            <person name="Pagani I."/>
            <person name="Ivanova N."/>
            <person name="Mavromatis K."/>
            <person name="Pati A."/>
            <person name="Tapia R."/>
            <person name="Han C."/>
            <person name="Goodwin L."/>
            <person name="Chen A."/>
            <person name="Palaniappan K."/>
            <person name="Land M."/>
            <person name="Hauser L."/>
            <person name="Chang Y.J."/>
            <person name="Jeffries C.D."/>
            <person name="Rohde M."/>
            <person name="Goker M."/>
            <person name="Tindall B.J."/>
            <person name="Detter J.C."/>
            <person name="Woyke T."/>
            <person name="Bristow J."/>
            <person name="Eisen J.A."/>
            <person name="Markowitz V."/>
            <person name="Hugenholtz P."/>
            <person name="Klenk H.P."/>
            <person name="Kyrpides N.C."/>
        </authorList>
    </citation>
    <scope>NUCLEOTIDE SEQUENCE [LARGE SCALE GENOMIC DNA]</scope>
    <source>
        <strain evidence="5">DSM 17132 / JCM 16389 / KACC 11308 / NBRC 106382 / 4M15</strain>
    </source>
</reference>
<protein>
    <recommendedName>
        <fullName evidence="6">Glycosyl transferase family 2</fullName>
    </recommendedName>
</protein>
<keyword evidence="3" id="KW-0472">Membrane</keyword>
<accession>E4RUZ7</accession>
<evidence type="ECO:0000313" key="4">
    <source>
        <dbReference type="EMBL" id="ADQ17020.1"/>
    </source>
</evidence>
<organism evidence="4 5">
    <name type="scientific">Leadbetterella byssophila (strain DSM 17132 / JCM 16389 / KACC 11308 / NBRC 106382 / 4M15)</name>
    <dbReference type="NCBI Taxonomy" id="649349"/>
    <lineage>
        <taxon>Bacteria</taxon>
        <taxon>Pseudomonadati</taxon>
        <taxon>Bacteroidota</taxon>
        <taxon>Cytophagia</taxon>
        <taxon>Cytophagales</taxon>
        <taxon>Leadbetterellaceae</taxon>
        <taxon>Leadbetterella</taxon>
    </lineage>
</organism>
<dbReference type="STRING" id="649349.Lbys_1301"/>
<dbReference type="OrthoDB" id="1997677at2"/>
<dbReference type="PANTHER" id="PTHR21461">
    <property type="entry name" value="GLYCOSYLTRANSFERASE FAMILY 92 PROTEIN"/>
    <property type="match status" value="1"/>
</dbReference>
<dbReference type="GO" id="GO:0016757">
    <property type="term" value="F:glycosyltransferase activity"/>
    <property type="evidence" value="ECO:0007669"/>
    <property type="project" value="TreeGrafter"/>
</dbReference>
<dbReference type="EMBL" id="CP002305">
    <property type="protein sequence ID" value="ADQ17020.1"/>
    <property type="molecule type" value="Genomic_DNA"/>
</dbReference>
<keyword evidence="5" id="KW-1185">Reference proteome</keyword>
<dbReference type="AlphaFoldDB" id="E4RUZ7"/>
<dbReference type="eggNOG" id="COG0463">
    <property type="taxonomic scope" value="Bacteria"/>
</dbReference>
<dbReference type="Gene3D" id="3.90.550.10">
    <property type="entry name" value="Spore Coat Polysaccharide Biosynthesis Protein SpsA, Chain A"/>
    <property type="match status" value="1"/>
</dbReference>
<comment type="subcellular location">
    <subcellularLocation>
        <location evidence="1">Membrane</location>
        <topology evidence="1">Single-pass membrane protein</topology>
    </subcellularLocation>
</comment>
<keyword evidence="3" id="KW-1133">Transmembrane helix</keyword>
<evidence type="ECO:0008006" key="6">
    <source>
        <dbReference type="Google" id="ProtNLM"/>
    </source>
</evidence>
<evidence type="ECO:0000256" key="2">
    <source>
        <dbReference type="ARBA" id="ARBA00022692"/>
    </source>
</evidence>
<dbReference type="InterPro" id="IPR029044">
    <property type="entry name" value="Nucleotide-diphossugar_trans"/>
</dbReference>
<dbReference type="KEGG" id="lby:Lbys_1301"/>
<name>E4RUZ7_LEAB4</name>
<dbReference type="Proteomes" id="UP000007435">
    <property type="component" value="Chromosome"/>
</dbReference>
<dbReference type="RefSeq" id="WP_013408070.1">
    <property type="nucleotide sequence ID" value="NC_014655.1"/>
</dbReference>